<dbReference type="Gene3D" id="1.10.10.10">
    <property type="entry name" value="Winged helix-like DNA-binding domain superfamily/Winged helix DNA-binding domain"/>
    <property type="match status" value="1"/>
</dbReference>
<dbReference type="SMART" id="SM00347">
    <property type="entry name" value="HTH_MARR"/>
    <property type="match status" value="1"/>
</dbReference>
<organism evidence="2 3">
    <name type="scientific">Pararhizobium mangrovi</name>
    <dbReference type="NCBI Taxonomy" id="2590452"/>
    <lineage>
        <taxon>Bacteria</taxon>
        <taxon>Pseudomonadati</taxon>
        <taxon>Pseudomonadota</taxon>
        <taxon>Alphaproteobacteria</taxon>
        <taxon>Hyphomicrobiales</taxon>
        <taxon>Rhizobiaceae</taxon>
        <taxon>Rhizobium/Agrobacterium group</taxon>
        <taxon>Pararhizobium</taxon>
    </lineage>
</organism>
<dbReference type="GO" id="GO:0003700">
    <property type="term" value="F:DNA-binding transcription factor activity"/>
    <property type="evidence" value="ECO:0007669"/>
    <property type="project" value="InterPro"/>
</dbReference>
<protein>
    <submittedName>
        <fullName evidence="2">MarR family transcriptional regulator</fullName>
    </submittedName>
</protein>
<name>A0A506U631_9HYPH</name>
<reference evidence="2 3" key="1">
    <citation type="submission" date="2019-06" db="EMBL/GenBank/DDBJ databases">
        <authorList>
            <person name="Li M."/>
        </authorList>
    </citation>
    <scope>NUCLEOTIDE SEQUENCE [LARGE SCALE GENOMIC DNA]</scope>
    <source>
        <strain evidence="2 3">BGMRC6574</strain>
    </source>
</reference>
<dbReference type="PANTHER" id="PTHR39515">
    <property type="entry name" value="CONSERVED PROTEIN"/>
    <property type="match status" value="1"/>
</dbReference>
<dbReference type="InterPro" id="IPR036390">
    <property type="entry name" value="WH_DNA-bd_sf"/>
</dbReference>
<dbReference type="PROSITE" id="PS50995">
    <property type="entry name" value="HTH_MARR_2"/>
    <property type="match status" value="1"/>
</dbReference>
<accession>A0A506U631</accession>
<keyword evidence="3" id="KW-1185">Reference proteome</keyword>
<sequence>MQGQEASEAAEATAALAGRLRTVIGQLRRRFRAQDGQGDLSWSQKSVLLHLEREGAATVSALARREGVRPQSMGATAASLQAAGLVSSEPDPDDGRQTLLALTPACREWLAAARSARQDWLVRALGERLDADERARLADAAELLARLTETE</sequence>
<gene>
    <name evidence="2" type="ORF">FJU11_07835</name>
</gene>
<proteinExistence type="predicted"/>
<feature type="domain" description="HTH marR-type" evidence="1">
    <location>
        <begin position="13"/>
        <end position="149"/>
    </location>
</feature>
<dbReference type="AlphaFoldDB" id="A0A506U631"/>
<dbReference type="Proteomes" id="UP000320314">
    <property type="component" value="Unassembled WGS sequence"/>
</dbReference>
<dbReference type="InterPro" id="IPR000835">
    <property type="entry name" value="HTH_MarR-typ"/>
</dbReference>
<evidence type="ECO:0000259" key="1">
    <source>
        <dbReference type="PROSITE" id="PS50995"/>
    </source>
</evidence>
<dbReference type="InterPro" id="IPR052526">
    <property type="entry name" value="HTH-type_Bedaq_tolerance"/>
</dbReference>
<dbReference type="RefSeq" id="WP_141166484.1">
    <property type="nucleotide sequence ID" value="NZ_VHLH01000012.1"/>
</dbReference>
<dbReference type="InterPro" id="IPR036388">
    <property type="entry name" value="WH-like_DNA-bd_sf"/>
</dbReference>
<dbReference type="SUPFAM" id="SSF46785">
    <property type="entry name" value="Winged helix' DNA-binding domain"/>
    <property type="match status" value="1"/>
</dbReference>
<dbReference type="PANTHER" id="PTHR39515:SF2">
    <property type="entry name" value="HTH-TYPE TRANSCRIPTIONAL REGULATOR RV0880"/>
    <property type="match status" value="1"/>
</dbReference>
<dbReference type="Gene3D" id="1.10.287.100">
    <property type="match status" value="1"/>
</dbReference>
<evidence type="ECO:0000313" key="3">
    <source>
        <dbReference type="Proteomes" id="UP000320314"/>
    </source>
</evidence>
<dbReference type="EMBL" id="VHLH01000012">
    <property type="protein sequence ID" value="TPW29310.1"/>
    <property type="molecule type" value="Genomic_DNA"/>
</dbReference>
<dbReference type="OrthoDB" id="511972at2"/>
<evidence type="ECO:0000313" key="2">
    <source>
        <dbReference type="EMBL" id="TPW29310.1"/>
    </source>
</evidence>
<dbReference type="Pfam" id="PF12802">
    <property type="entry name" value="MarR_2"/>
    <property type="match status" value="1"/>
</dbReference>
<comment type="caution">
    <text evidence="2">The sequence shown here is derived from an EMBL/GenBank/DDBJ whole genome shotgun (WGS) entry which is preliminary data.</text>
</comment>